<evidence type="ECO:0000256" key="5">
    <source>
        <dbReference type="ARBA" id="ARBA00023136"/>
    </source>
</evidence>
<evidence type="ECO:0000256" key="7">
    <source>
        <dbReference type="SAM" id="Phobius"/>
    </source>
</evidence>
<evidence type="ECO:0000256" key="6">
    <source>
        <dbReference type="SAM" id="Coils"/>
    </source>
</evidence>
<evidence type="ECO:0000256" key="2">
    <source>
        <dbReference type="ARBA" id="ARBA00012438"/>
    </source>
</evidence>
<dbReference type="GO" id="GO:0000156">
    <property type="term" value="F:phosphorelay response regulator activity"/>
    <property type="evidence" value="ECO:0007669"/>
    <property type="project" value="TreeGrafter"/>
</dbReference>
<dbReference type="Gene3D" id="3.30.450.20">
    <property type="entry name" value="PAS domain"/>
    <property type="match status" value="1"/>
</dbReference>
<keyword evidence="5 7" id="KW-0472">Membrane</keyword>
<dbReference type="PANTHER" id="PTHR42878:SF14">
    <property type="entry name" value="OSMOLARITY TWO-COMPONENT SYSTEM PROTEIN SSK1"/>
    <property type="match status" value="1"/>
</dbReference>
<dbReference type="GO" id="GO:0030295">
    <property type="term" value="F:protein kinase activator activity"/>
    <property type="evidence" value="ECO:0007669"/>
    <property type="project" value="TreeGrafter"/>
</dbReference>
<dbReference type="GO" id="GO:0004673">
    <property type="term" value="F:protein histidine kinase activity"/>
    <property type="evidence" value="ECO:0007669"/>
    <property type="project" value="UniProtKB-EC"/>
</dbReference>
<dbReference type="Pfam" id="PF13188">
    <property type="entry name" value="PAS_8"/>
    <property type="match status" value="1"/>
</dbReference>
<comment type="catalytic activity">
    <reaction evidence="1">
        <text>ATP + protein L-histidine = ADP + protein N-phospho-L-histidine.</text>
        <dbReference type="EC" id="2.7.13.3"/>
    </reaction>
</comment>
<evidence type="ECO:0000313" key="10">
    <source>
        <dbReference type="EMBL" id="RNJ26292.1"/>
    </source>
</evidence>
<protein>
    <recommendedName>
        <fullName evidence="2">histidine kinase</fullName>
        <ecNumber evidence="2">2.7.13.3</ecNumber>
    </recommendedName>
</protein>
<dbReference type="SUPFAM" id="SSF55785">
    <property type="entry name" value="PYP-like sensor domain (PAS domain)"/>
    <property type="match status" value="1"/>
</dbReference>
<dbReference type="PANTHER" id="PTHR42878">
    <property type="entry name" value="TWO-COMPONENT HISTIDINE KINASE"/>
    <property type="match status" value="1"/>
</dbReference>
<dbReference type="InterPro" id="IPR000014">
    <property type="entry name" value="PAS"/>
</dbReference>
<dbReference type="RefSeq" id="WP_123124016.1">
    <property type="nucleotide sequence ID" value="NZ_QKNW01000001.1"/>
</dbReference>
<evidence type="ECO:0000256" key="3">
    <source>
        <dbReference type="ARBA" id="ARBA00022679"/>
    </source>
</evidence>
<keyword evidence="7" id="KW-0812">Transmembrane</keyword>
<dbReference type="Pfam" id="PF02518">
    <property type="entry name" value="HATPase_c"/>
    <property type="match status" value="1"/>
</dbReference>
<keyword evidence="6" id="KW-0175">Coiled coil</keyword>
<dbReference type="PROSITE" id="PS50109">
    <property type="entry name" value="HIS_KIN"/>
    <property type="match status" value="1"/>
</dbReference>
<reference evidence="10 11" key="1">
    <citation type="submission" date="2018-11" db="EMBL/GenBank/DDBJ databases">
        <title>Genome sequences of Natronomonas sp. CBA1133.</title>
        <authorList>
            <person name="Roh S.W."/>
            <person name="Cha I.-T."/>
        </authorList>
    </citation>
    <scope>NUCLEOTIDE SEQUENCE [LARGE SCALE GENOMIC DNA]</scope>
    <source>
        <strain evidence="10 11">CBA1133</strain>
    </source>
</reference>
<dbReference type="SMART" id="SM00091">
    <property type="entry name" value="PAS"/>
    <property type="match status" value="1"/>
</dbReference>
<feature type="transmembrane region" description="Helical" evidence="7">
    <location>
        <begin position="109"/>
        <end position="131"/>
    </location>
</feature>
<gene>
    <name evidence="10" type="ORF">Nmn1133_06110</name>
</gene>
<dbReference type="Proteomes" id="UP000270581">
    <property type="component" value="Unassembled WGS sequence"/>
</dbReference>
<evidence type="ECO:0000256" key="4">
    <source>
        <dbReference type="ARBA" id="ARBA00022777"/>
    </source>
</evidence>
<dbReference type="InterPro" id="IPR050351">
    <property type="entry name" value="BphY/WalK/GraS-like"/>
</dbReference>
<dbReference type="NCBIfam" id="TIGR00229">
    <property type="entry name" value="sensory_box"/>
    <property type="match status" value="1"/>
</dbReference>
<dbReference type="Gene3D" id="3.30.565.10">
    <property type="entry name" value="Histidine kinase-like ATPase, C-terminal domain"/>
    <property type="match status" value="1"/>
</dbReference>
<keyword evidence="11" id="KW-1185">Reference proteome</keyword>
<dbReference type="SUPFAM" id="SSF55874">
    <property type="entry name" value="ATPase domain of HSP90 chaperone/DNA topoisomerase II/histidine kinase"/>
    <property type="match status" value="1"/>
</dbReference>
<feature type="coiled-coil region" evidence="6">
    <location>
        <begin position="299"/>
        <end position="333"/>
    </location>
</feature>
<dbReference type="GO" id="GO:0016020">
    <property type="term" value="C:membrane"/>
    <property type="evidence" value="ECO:0007669"/>
    <property type="project" value="UniProtKB-SubCell"/>
</dbReference>
<sequence length="490" mass="53650">MTNEEGRARAGLVLVAVGLVLLAVSAYNTYENVAIRGDPMLPAAAELVVPLVAELALIGCGLWVYRRPGLRPYQREILTWTGVSALGVVVVIGWQVFLQQFLTGFQPIYILPSVLAIAAAIGAAAGVYASLQAGRRAELNEMRNQFRTLFDNVPDPVVGVSDDEKLTVQLVNPAFEEVLGMPETRIVDTNLAEHIVDRDTTSARFPRQTPTEEAWVAEDILVELNGRRRRLARLEAPFDGADSPAQTGYVLYVDVTDERMRTERLRVLTRILRHNIRNKMTVINGMAGSLGEDIASAKRQEQLDRLTQASRELTELAEQARNIDELVTEAEERPVDLAETLRKVVDGLREQHPEVTFSLDELTPATVTATAALPAGIEAIVQNGAEHNENPDPRVDIALDVVDGDYAEIRVADNGPGLDEETHALVTGQQEPTQLSHLDGLGLWLARWAVADAGGSLEFDSDSGLTVRIRLPITDTVDVGDKELLTQQVK</sequence>
<dbReference type="AlphaFoldDB" id="A0AAJ4R8Q6"/>
<keyword evidence="4" id="KW-0418">Kinase</keyword>
<organism evidence="10 11">
    <name type="scientific">Halosegnis longus</name>
    <dbReference type="NCBI Taxonomy" id="2216012"/>
    <lineage>
        <taxon>Archaea</taxon>
        <taxon>Methanobacteriati</taxon>
        <taxon>Methanobacteriota</taxon>
        <taxon>Stenosarchaea group</taxon>
        <taxon>Halobacteria</taxon>
        <taxon>Halobacteriales</taxon>
        <taxon>Natronomonadaceae</taxon>
        <taxon>Halosegnis</taxon>
    </lineage>
</organism>
<evidence type="ECO:0000256" key="1">
    <source>
        <dbReference type="ARBA" id="ARBA00000085"/>
    </source>
</evidence>
<feature type="domain" description="PAS" evidence="9">
    <location>
        <begin position="142"/>
        <end position="199"/>
    </location>
</feature>
<dbReference type="SMART" id="SM00387">
    <property type="entry name" value="HATPase_c"/>
    <property type="match status" value="1"/>
</dbReference>
<dbReference type="InterPro" id="IPR036890">
    <property type="entry name" value="HATPase_C_sf"/>
</dbReference>
<comment type="caution">
    <text evidence="10">The sequence shown here is derived from an EMBL/GenBank/DDBJ whole genome shotgun (WGS) entry which is preliminary data.</text>
</comment>
<accession>A0AAJ4R8Q6</accession>
<name>A0AAJ4R8Q6_9EURY</name>
<keyword evidence="7" id="KW-1133">Transmembrane helix</keyword>
<proteinExistence type="predicted"/>
<dbReference type="InterPro" id="IPR005467">
    <property type="entry name" value="His_kinase_dom"/>
</dbReference>
<feature type="transmembrane region" description="Helical" evidence="7">
    <location>
        <begin position="77"/>
        <end position="97"/>
    </location>
</feature>
<dbReference type="EC" id="2.7.13.3" evidence="2"/>
<dbReference type="InterPro" id="IPR003594">
    <property type="entry name" value="HATPase_dom"/>
</dbReference>
<dbReference type="EMBL" id="RJJC01000001">
    <property type="protein sequence ID" value="RNJ26292.1"/>
    <property type="molecule type" value="Genomic_DNA"/>
</dbReference>
<evidence type="ECO:0000259" key="8">
    <source>
        <dbReference type="PROSITE" id="PS50109"/>
    </source>
</evidence>
<evidence type="ECO:0000259" key="9">
    <source>
        <dbReference type="PROSITE" id="PS50112"/>
    </source>
</evidence>
<feature type="domain" description="Histidine kinase" evidence="8">
    <location>
        <begin position="271"/>
        <end position="475"/>
    </location>
</feature>
<evidence type="ECO:0000313" key="11">
    <source>
        <dbReference type="Proteomes" id="UP000270581"/>
    </source>
</evidence>
<dbReference type="PROSITE" id="PS50112">
    <property type="entry name" value="PAS"/>
    <property type="match status" value="1"/>
</dbReference>
<feature type="transmembrane region" description="Helical" evidence="7">
    <location>
        <begin position="12"/>
        <end position="30"/>
    </location>
</feature>
<dbReference type="GO" id="GO:0007234">
    <property type="term" value="P:osmosensory signaling via phosphorelay pathway"/>
    <property type="evidence" value="ECO:0007669"/>
    <property type="project" value="TreeGrafter"/>
</dbReference>
<keyword evidence="3" id="KW-0808">Transferase</keyword>
<dbReference type="InterPro" id="IPR035965">
    <property type="entry name" value="PAS-like_dom_sf"/>
</dbReference>
<feature type="transmembrane region" description="Helical" evidence="7">
    <location>
        <begin position="42"/>
        <end position="65"/>
    </location>
</feature>